<sequence length="98" mass="11541">MKKTLWILCLVLIIIFSLPANQIHIETLKSDYTNSNTILFKQHFKENDDFKLPSDDINNANRTKGDPKHRTRRKKGKIIFENPVLLQSESRNDFKTKK</sequence>
<protein>
    <submittedName>
        <fullName evidence="2">Uncharacterized protein</fullName>
    </submittedName>
</protein>
<accession>A0ABR7JHI3</accession>
<evidence type="ECO:0000256" key="1">
    <source>
        <dbReference type="SAM" id="MobiDB-lite"/>
    </source>
</evidence>
<keyword evidence="3" id="KW-1185">Reference proteome</keyword>
<feature type="region of interest" description="Disordered" evidence="1">
    <location>
        <begin position="51"/>
        <end position="75"/>
    </location>
</feature>
<reference evidence="2 3" key="1">
    <citation type="submission" date="2020-08" db="EMBL/GenBank/DDBJ databases">
        <title>Description of novel Flavobacterium F-400 isolate.</title>
        <authorList>
            <person name="Saticioglu I."/>
            <person name="Duman M."/>
            <person name="Altun S."/>
        </authorList>
    </citation>
    <scope>NUCLEOTIDE SEQUENCE [LARGE SCALE GENOMIC DNA]</scope>
    <source>
        <strain evidence="2 3">F-400</strain>
    </source>
</reference>
<proteinExistence type="predicted"/>
<dbReference type="Proteomes" id="UP000621670">
    <property type="component" value="Unassembled WGS sequence"/>
</dbReference>
<organism evidence="2 3">
    <name type="scientific">Flavobacterium turcicum</name>
    <dbReference type="NCBI Taxonomy" id="2764718"/>
    <lineage>
        <taxon>Bacteria</taxon>
        <taxon>Pseudomonadati</taxon>
        <taxon>Bacteroidota</taxon>
        <taxon>Flavobacteriia</taxon>
        <taxon>Flavobacteriales</taxon>
        <taxon>Flavobacteriaceae</taxon>
        <taxon>Flavobacterium</taxon>
    </lineage>
</organism>
<evidence type="ECO:0000313" key="3">
    <source>
        <dbReference type="Proteomes" id="UP000621670"/>
    </source>
</evidence>
<comment type="caution">
    <text evidence="2">The sequence shown here is derived from an EMBL/GenBank/DDBJ whole genome shotgun (WGS) entry which is preliminary data.</text>
</comment>
<evidence type="ECO:0000313" key="2">
    <source>
        <dbReference type="EMBL" id="MBC5863957.1"/>
    </source>
</evidence>
<gene>
    <name evidence="2" type="ORF">H8R26_11045</name>
</gene>
<dbReference type="RefSeq" id="WP_166137260.1">
    <property type="nucleotide sequence ID" value="NZ_JAAOBY010000006.1"/>
</dbReference>
<dbReference type="EMBL" id="JACRUM010000006">
    <property type="protein sequence ID" value="MBC5863957.1"/>
    <property type="molecule type" value="Genomic_DNA"/>
</dbReference>
<name>A0ABR7JHI3_9FLAO</name>